<dbReference type="EMBL" id="JARHTQ010000015">
    <property type="protein sequence ID" value="MDF2258357.1"/>
    <property type="molecule type" value="Genomic_DNA"/>
</dbReference>
<keyword evidence="2" id="KW-1185">Reference proteome</keyword>
<reference evidence="1 2" key="1">
    <citation type="submission" date="2023-03" db="EMBL/GenBank/DDBJ databases">
        <title>Draft genome sequence of type strain Streptomyces ferralitis JCM 14344.</title>
        <authorList>
            <person name="Klaysubun C."/>
            <person name="Duangmal K."/>
        </authorList>
    </citation>
    <scope>NUCLEOTIDE SEQUENCE [LARGE SCALE GENOMIC DNA]</scope>
    <source>
        <strain evidence="1 2">JCM 14344</strain>
    </source>
</reference>
<dbReference type="RefSeq" id="WP_275817297.1">
    <property type="nucleotide sequence ID" value="NZ_BAAANM010000007.1"/>
</dbReference>
<name>A0ABT5Z3E9_9ACTN</name>
<sequence length="76" mass="8546">MEIDLSQARQTVQQLLDALEELDGTEVDEAPTRAARRQQSQVTRTLLYLAHLGDRAKVEVMDAYHAFKMRDGSAGE</sequence>
<evidence type="ECO:0000313" key="2">
    <source>
        <dbReference type="Proteomes" id="UP001220022"/>
    </source>
</evidence>
<dbReference type="Proteomes" id="UP001220022">
    <property type="component" value="Unassembled WGS sequence"/>
</dbReference>
<protein>
    <submittedName>
        <fullName evidence="1">Uncharacterized protein</fullName>
    </submittedName>
</protein>
<comment type="caution">
    <text evidence="1">The sequence shown here is derived from an EMBL/GenBank/DDBJ whole genome shotgun (WGS) entry which is preliminary data.</text>
</comment>
<evidence type="ECO:0000313" key="1">
    <source>
        <dbReference type="EMBL" id="MDF2258357.1"/>
    </source>
</evidence>
<organism evidence="1 2">
    <name type="scientific">Streptantibioticus ferralitis</name>
    <dbReference type="NCBI Taxonomy" id="236510"/>
    <lineage>
        <taxon>Bacteria</taxon>
        <taxon>Bacillati</taxon>
        <taxon>Actinomycetota</taxon>
        <taxon>Actinomycetes</taxon>
        <taxon>Kitasatosporales</taxon>
        <taxon>Streptomycetaceae</taxon>
        <taxon>Streptantibioticus</taxon>
    </lineage>
</organism>
<gene>
    <name evidence="1" type="ORF">P2L57_22340</name>
</gene>
<accession>A0ABT5Z3E9</accession>
<proteinExistence type="predicted"/>